<evidence type="ECO:0000256" key="2">
    <source>
        <dbReference type="ARBA" id="ARBA00022692"/>
    </source>
</evidence>
<dbReference type="GO" id="GO:0001405">
    <property type="term" value="C:PAM complex, Tim23 associated import motor"/>
    <property type="evidence" value="ECO:0007669"/>
    <property type="project" value="TreeGrafter"/>
</dbReference>
<keyword evidence="4" id="KW-1133">Transmembrane helix</keyword>
<keyword evidence="8" id="KW-0143">Chaperone</keyword>
<evidence type="ECO:0000256" key="7">
    <source>
        <dbReference type="ARBA" id="ARBA00023136"/>
    </source>
</evidence>
<feature type="domain" description="J" evidence="13">
    <location>
        <begin position="48"/>
        <end position="102"/>
    </location>
</feature>
<comment type="similarity">
    <text evidence="9">Belongs to the TIM14 family.</text>
</comment>
<dbReference type="SMART" id="SM00271">
    <property type="entry name" value="DnaJ"/>
    <property type="match status" value="1"/>
</dbReference>
<feature type="chain" id="PRO_5002522343" description="Mitochondrial import inner membrane translocase subunit TIM14" evidence="12">
    <location>
        <begin position="21"/>
        <end position="102"/>
    </location>
</feature>
<keyword evidence="5" id="KW-0813">Transport</keyword>
<evidence type="ECO:0000256" key="12">
    <source>
        <dbReference type="SAM" id="SignalP"/>
    </source>
</evidence>
<keyword evidence="3" id="KW-0999">Mitochondrion inner membrane</keyword>
<keyword evidence="5" id="KW-0653">Protein transport</keyword>
<dbReference type="GO" id="GO:0001671">
    <property type="term" value="F:ATPase activator activity"/>
    <property type="evidence" value="ECO:0007669"/>
    <property type="project" value="TreeGrafter"/>
</dbReference>
<evidence type="ECO:0000256" key="6">
    <source>
        <dbReference type="ARBA" id="ARBA00023128"/>
    </source>
</evidence>
<sequence length="102" mass="10963">MASLTMLLGGAAALAGGRLAYVRLAGRAKVGADMWVKGGFQQKMDPKEAKLILGIRDPISVKKIKDAHRRIMIANHPDRGGAPYLASKINEAKDLLEKSAPR</sequence>
<keyword evidence="5" id="KW-0811">Translocation</keyword>
<evidence type="ECO:0000256" key="11">
    <source>
        <dbReference type="ARBA" id="ARBA00041716"/>
    </source>
</evidence>
<protein>
    <recommendedName>
        <fullName evidence="10">Mitochondrial import inner membrane translocase subunit TIM14</fullName>
    </recommendedName>
    <alternativeName>
        <fullName evidence="11">Presequence translocated-associated motor subunit PAM18</fullName>
    </alternativeName>
</protein>
<dbReference type="Gene3D" id="1.10.287.110">
    <property type="entry name" value="DnaJ domain"/>
    <property type="match status" value="1"/>
</dbReference>
<accession>A0A0F7SKP3</accession>
<dbReference type="SUPFAM" id="SSF46565">
    <property type="entry name" value="Chaperone J-domain"/>
    <property type="match status" value="1"/>
</dbReference>
<comment type="subcellular location">
    <subcellularLocation>
        <location evidence="1">Mitochondrion inner membrane</location>
        <topology evidence="1">Single-pass membrane protein</topology>
    </subcellularLocation>
</comment>
<evidence type="ECO:0000256" key="3">
    <source>
        <dbReference type="ARBA" id="ARBA00022792"/>
    </source>
</evidence>
<organism evidence="14">
    <name type="scientific">Phaffia rhodozyma</name>
    <name type="common">Yeast</name>
    <name type="synonym">Xanthophyllomyces dendrorhous</name>
    <dbReference type="NCBI Taxonomy" id="264483"/>
    <lineage>
        <taxon>Eukaryota</taxon>
        <taxon>Fungi</taxon>
        <taxon>Dikarya</taxon>
        <taxon>Basidiomycota</taxon>
        <taxon>Agaricomycotina</taxon>
        <taxon>Tremellomycetes</taxon>
        <taxon>Cystofilobasidiales</taxon>
        <taxon>Mrakiaceae</taxon>
        <taxon>Phaffia</taxon>
    </lineage>
</organism>
<evidence type="ECO:0000256" key="9">
    <source>
        <dbReference type="ARBA" id="ARBA00038105"/>
    </source>
</evidence>
<dbReference type="PANTHER" id="PTHR12763:SF28">
    <property type="entry name" value="GEO10507P1-RELATED"/>
    <property type="match status" value="1"/>
</dbReference>
<proteinExistence type="inferred from homology"/>
<keyword evidence="12" id="KW-0732">Signal</keyword>
<keyword evidence="2" id="KW-0812">Transmembrane</keyword>
<evidence type="ECO:0000256" key="4">
    <source>
        <dbReference type="ARBA" id="ARBA00022989"/>
    </source>
</evidence>
<dbReference type="InterPro" id="IPR036869">
    <property type="entry name" value="J_dom_sf"/>
</dbReference>
<name>A0A0F7SKP3_PHARH</name>
<dbReference type="FunFam" id="1.10.287.110:FF:000001">
    <property type="entry name" value="Import inner membrane translocase subunit tim14"/>
    <property type="match status" value="1"/>
</dbReference>
<feature type="signal peptide" evidence="12">
    <location>
        <begin position="1"/>
        <end position="20"/>
    </location>
</feature>
<keyword evidence="7" id="KW-0472">Membrane</keyword>
<dbReference type="PROSITE" id="PS50076">
    <property type="entry name" value="DNAJ_2"/>
    <property type="match status" value="1"/>
</dbReference>
<reference evidence="14" key="1">
    <citation type="submission" date="2014-08" db="EMBL/GenBank/DDBJ databases">
        <authorList>
            <person name="Sharma Rahul"/>
            <person name="Thines Marco"/>
        </authorList>
    </citation>
    <scope>NUCLEOTIDE SEQUENCE</scope>
</reference>
<keyword evidence="6" id="KW-0496">Mitochondrion</keyword>
<evidence type="ECO:0000259" key="13">
    <source>
        <dbReference type="PROSITE" id="PS50076"/>
    </source>
</evidence>
<dbReference type="AlphaFoldDB" id="A0A0F7SKP3"/>
<dbReference type="PANTHER" id="PTHR12763">
    <property type="match status" value="1"/>
</dbReference>
<evidence type="ECO:0000313" key="14">
    <source>
        <dbReference type="EMBL" id="CDZ98019.1"/>
    </source>
</evidence>
<evidence type="ECO:0000256" key="1">
    <source>
        <dbReference type="ARBA" id="ARBA00004434"/>
    </source>
</evidence>
<evidence type="ECO:0000256" key="8">
    <source>
        <dbReference type="ARBA" id="ARBA00023186"/>
    </source>
</evidence>
<evidence type="ECO:0000256" key="5">
    <source>
        <dbReference type="ARBA" id="ARBA00023010"/>
    </source>
</evidence>
<dbReference type="CDD" id="cd06257">
    <property type="entry name" value="DnaJ"/>
    <property type="match status" value="1"/>
</dbReference>
<dbReference type="EMBL" id="LN483273">
    <property type="protein sequence ID" value="CDZ98019.1"/>
    <property type="molecule type" value="Genomic_DNA"/>
</dbReference>
<dbReference type="GO" id="GO:0030150">
    <property type="term" value="P:protein import into mitochondrial matrix"/>
    <property type="evidence" value="ECO:0007669"/>
    <property type="project" value="TreeGrafter"/>
</dbReference>
<evidence type="ECO:0000256" key="10">
    <source>
        <dbReference type="ARBA" id="ARBA00040828"/>
    </source>
</evidence>
<dbReference type="InterPro" id="IPR001623">
    <property type="entry name" value="DnaJ_domain"/>
</dbReference>